<dbReference type="Gene3D" id="3.50.50.60">
    <property type="entry name" value="FAD/NAD(P)-binding domain"/>
    <property type="match status" value="1"/>
</dbReference>
<dbReference type="PANTHER" id="PTHR46865">
    <property type="entry name" value="OXIDOREDUCTASE-RELATED"/>
    <property type="match status" value="1"/>
</dbReference>
<feature type="domain" description="FAD-binding" evidence="1">
    <location>
        <begin position="3"/>
        <end position="316"/>
    </location>
</feature>
<evidence type="ECO:0000313" key="3">
    <source>
        <dbReference type="Proteomes" id="UP001500731"/>
    </source>
</evidence>
<evidence type="ECO:0000259" key="1">
    <source>
        <dbReference type="Pfam" id="PF01494"/>
    </source>
</evidence>
<dbReference type="RefSeq" id="WP_345188001.1">
    <property type="nucleotide sequence ID" value="NZ_BAABGP010000018.1"/>
</dbReference>
<gene>
    <name evidence="2" type="ORF">GCM10023171_28370</name>
</gene>
<comment type="caution">
    <text evidence="2">The sequence shown here is derived from an EMBL/GenBank/DDBJ whole genome shotgun (WGS) entry which is preliminary data.</text>
</comment>
<dbReference type="InterPro" id="IPR051704">
    <property type="entry name" value="FAD_aromatic-hydroxylase"/>
</dbReference>
<name>A0ABP8PK00_9MICO</name>
<organism evidence="2 3">
    <name type="scientific">Microbacterium panaciterrae</name>
    <dbReference type="NCBI Taxonomy" id="985759"/>
    <lineage>
        <taxon>Bacteria</taxon>
        <taxon>Bacillati</taxon>
        <taxon>Actinomycetota</taxon>
        <taxon>Actinomycetes</taxon>
        <taxon>Micrococcales</taxon>
        <taxon>Microbacteriaceae</taxon>
        <taxon>Microbacterium</taxon>
    </lineage>
</organism>
<dbReference type="PRINTS" id="PR00420">
    <property type="entry name" value="RNGMNOXGNASE"/>
</dbReference>
<dbReference type="InterPro" id="IPR036188">
    <property type="entry name" value="FAD/NAD-bd_sf"/>
</dbReference>
<dbReference type="EMBL" id="BAABGP010000018">
    <property type="protein sequence ID" value="GAA4488626.1"/>
    <property type="molecule type" value="Genomic_DNA"/>
</dbReference>
<evidence type="ECO:0000313" key="2">
    <source>
        <dbReference type="EMBL" id="GAA4488626.1"/>
    </source>
</evidence>
<dbReference type="Proteomes" id="UP001500731">
    <property type="component" value="Unassembled WGS sequence"/>
</dbReference>
<dbReference type="InterPro" id="IPR002938">
    <property type="entry name" value="FAD-bd"/>
</dbReference>
<accession>A0ABP8PK00</accession>
<dbReference type="NCBIfam" id="NF005761">
    <property type="entry name" value="PRK07588.1"/>
    <property type="match status" value="1"/>
</dbReference>
<keyword evidence="3" id="KW-1185">Reference proteome</keyword>
<dbReference type="PANTHER" id="PTHR46865:SF8">
    <property type="entry name" value="POSSIBLE OXIDOREDUCTASE"/>
    <property type="match status" value="1"/>
</dbReference>
<dbReference type="Pfam" id="PF01494">
    <property type="entry name" value="FAD_binding_3"/>
    <property type="match status" value="1"/>
</dbReference>
<dbReference type="Gene3D" id="3.30.9.10">
    <property type="entry name" value="D-Amino Acid Oxidase, subunit A, domain 2"/>
    <property type="match status" value="1"/>
</dbReference>
<protein>
    <submittedName>
        <fullName evidence="2">FAD-binding domain</fullName>
    </submittedName>
</protein>
<reference evidence="3" key="1">
    <citation type="journal article" date="2019" name="Int. J. Syst. Evol. Microbiol.">
        <title>The Global Catalogue of Microorganisms (GCM) 10K type strain sequencing project: providing services to taxonomists for standard genome sequencing and annotation.</title>
        <authorList>
            <consortium name="The Broad Institute Genomics Platform"/>
            <consortium name="The Broad Institute Genome Sequencing Center for Infectious Disease"/>
            <person name="Wu L."/>
            <person name="Ma J."/>
        </authorList>
    </citation>
    <scope>NUCLEOTIDE SEQUENCE [LARGE SCALE GENOMIC DNA]</scope>
    <source>
        <strain evidence="3">JCM 17839</strain>
    </source>
</reference>
<dbReference type="SUPFAM" id="SSF51905">
    <property type="entry name" value="FAD/NAD(P)-binding domain"/>
    <property type="match status" value="1"/>
</dbReference>
<sequence length="394" mass="43153">MRILIVGAGIAGPTLAFWLNRSGHEVTIVEHAAELRTGGYLIDFWGAGFDVAEQMGIVPELRTRGYVFTEARAIDRNGRKIASFNPEAVIESNKRYLSIPRADLASVIYDALGNEVELVLGDTVQELADDGERVRVAFGSGSTRDFDLVVGADGLHSQVRRIAFGPDEQFEKYLGLVVAAFDAERYPRRDELIALMYAEIGGQAIRLSFRDDATLLLFTLRHDGDVPIERAAQERLLREKASGMGWEVPEMLAVMPHAKNFYFDSASQIRMPAWSTGRIALVGDAAAGPSFLAGQGSALAVVEAYTLASELARTRDHREAFARYEARLAPLVRSKQDAAQGLGLAFAPKNAFQLLVRNTVLKTMGLPKVASIAMGRSFHDRVELPPFPDQAPAH</sequence>
<proteinExistence type="predicted"/>